<dbReference type="AlphaFoldDB" id="A0A1Q6IZ60"/>
<dbReference type="EMBL" id="MNQV01000204">
    <property type="protein sequence ID" value="OKZ46140.1"/>
    <property type="molecule type" value="Genomic_DNA"/>
</dbReference>
<accession>A0A1Q6IZ60</accession>
<evidence type="ECO:0000313" key="3">
    <source>
        <dbReference type="Proteomes" id="UP000186631"/>
    </source>
</evidence>
<evidence type="ECO:0000313" key="2">
    <source>
        <dbReference type="EMBL" id="OKZ46140.1"/>
    </source>
</evidence>
<evidence type="ECO:0000256" key="1">
    <source>
        <dbReference type="SAM" id="Coils"/>
    </source>
</evidence>
<sequence length="191" mass="22183">MNRKGGNLGKTAALVTYWINIHKTNQCENKKKTVRNYIGTVQILMHIAMCDAKIQNSMQIFYIHEQIAIFVSSLNFNTMKQSILLTFIILFLGSCVSKSKYEDLEMENYNLREEVDRLKNKNTDLNSTILNMSLQIEELQERIENDIKYASQARNAIESAESSLFLGFDRIFWESELDNAKSCMSYIKYGY</sequence>
<gene>
    <name evidence="2" type="ORF">BHV80_11095</name>
</gene>
<keyword evidence="1" id="KW-0175">Coiled coil</keyword>
<name>A0A1Q6IZ60_PHOVU</name>
<dbReference type="Proteomes" id="UP000186631">
    <property type="component" value="Unassembled WGS sequence"/>
</dbReference>
<comment type="caution">
    <text evidence="2">The sequence shown here is derived from an EMBL/GenBank/DDBJ whole genome shotgun (WGS) entry which is preliminary data.</text>
</comment>
<proteinExistence type="predicted"/>
<organism evidence="2 3">
    <name type="scientific">Phocaeicola vulgatus</name>
    <name type="common">Bacteroides vulgatus</name>
    <dbReference type="NCBI Taxonomy" id="821"/>
    <lineage>
        <taxon>Bacteria</taxon>
        <taxon>Pseudomonadati</taxon>
        <taxon>Bacteroidota</taxon>
        <taxon>Bacteroidia</taxon>
        <taxon>Bacteroidales</taxon>
        <taxon>Bacteroidaceae</taxon>
        <taxon>Phocaeicola</taxon>
    </lineage>
</organism>
<protein>
    <submittedName>
        <fullName evidence="2">Uncharacterized protein</fullName>
    </submittedName>
</protein>
<feature type="coiled-coil region" evidence="1">
    <location>
        <begin position="101"/>
        <end position="156"/>
    </location>
</feature>
<reference evidence="2 3" key="1">
    <citation type="journal article" date="2016" name="Nat. Biotechnol.">
        <title>Measurement of bacterial replication rates in microbial communities.</title>
        <authorList>
            <person name="Brown C.T."/>
            <person name="Olm M.R."/>
            <person name="Thomas B.C."/>
            <person name="Banfield J.F."/>
        </authorList>
    </citation>
    <scope>NUCLEOTIDE SEQUENCE [LARGE SCALE GENOMIC DNA]</scope>
    <source>
        <strain evidence="2">42_262</strain>
    </source>
</reference>